<keyword evidence="8" id="KW-0812">Transmembrane</keyword>
<evidence type="ECO:0000256" key="2">
    <source>
        <dbReference type="ARBA" id="ARBA00010617"/>
    </source>
</evidence>
<proteinExistence type="inferred from homology"/>
<dbReference type="InterPro" id="IPR001128">
    <property type="entry name" value="Cyt_P450"/>
</dbReference>
<evidence type="ECO:0000313" key="10">
    <source>
        <dbReference type="Proteomes" id="UP001433268"/>
    </source>
</evidence>
<evidence type="ECO:0000256" key="3">
    <source>
        <dbReference type="ARBA" id="ARBA00022723"/>
    </source>
</evidence>
<protein>
    <submittedName>
        <fullName evidence="9">Cytochrome P450</fullName>
    </submittedName>
</protein>
<dbReference type="InterPro" id="IPR036396">
    <property type="entry name" value="Cyt_P450_sf"/>
</dbReference>
<evidence type="ECO:0000256" key="7">
    <source>
        <dbReference type="SAM" id="MobiDB-lite"/>
    </source>
</evidence>
<keyword evidence="6" id="KW-0503">Monooxygenase</keyword>
<dbReference type="Proteomes" id="UP001433268">
    <property type="component" value="Unassembled WGS sequence"/>
</dbReference>
<keyword evidence="8" id="KW-1133">Transmembrane helix</keyword>
<comment type="cofactor">
    <cofactor evidence="1">
        <name>heme</name>
        <dbReference type="ChEBI" id="CHEBI:30413"/>
    </cofactor>
</comment>
<feature type="transmembrane region" description="Helical" evidence="8">
    <location>
        <begin position="210"/>
        <end position="235"/>
    </location>
</feature>
<comment type="caution">
    <text evidence="9">The sequence shown here is derived from an EMBL/GenBank/DDBJ whole genome shotgun (WGS) entry which is preliminary data.</text>
</comment>
<evidence type="ECO:0000256" key="4">
    <source>
        <dbReference type="ARBA" id="ARBA00023002"/>
    </source>
</evidence>
<evidence type="ECO:0000313" key="9">
    <source>
        <dbReference type="EMBL" id="KAK8071173.1"/>
    </source>
</evidence>
<keyword evidence="4" id="KW-0560">Oxidoreductase</keyword>
<gene>
    <name evidence="9" type="ORF">PG997_011376</name>
</gene>
<sequence length="493" mass="54030">MSPEPKKRRTSPSPSPRPSKAPFPHVNAAYDEALDKYGPVVVVPRHGRRDHVIDHRYIRQALVEDPGSFSFEKGAAELLNLGFISLDNTAYIHDIHNLVAKNVQPRLSGIVEHLAPAIQTQLDRIETADGTTIGGSGSNEEKKSWVECPDLFDQIQLAVAQAMVVLILGESHAANPTMAKHFAAVAVGMADLAGTHESTHAWSRLPRLWAFWNALTAAALIILPTILFGIAPALWKTRHAHLANGLAAAQQKQRQGDFTPLFDVALAQHCGGQSSGLAALSGFLHCLTLCVSIIWASVHQTVVAAVWTLVRLVQEQDEYLPAIRREWESVFDGDGDGDERRLSAKKLSQLVLLDSFIREVMRTRGDTLGCVRQTTRPVQVGPYVIPAKAMCMMPISRAQQHPDNYGTTGGVFDGFQWQKLGRQATQVGPDFLTFGLGKWACPGRQLAVHDIKIVLYALLSRFDIRLSKNTFLIPNTINTASVAPVAILQLKQA</sequence>
<feature type="region of interest" description="Disordered" evidence="7">
    <location>
        <begin position="1"/>
        <end position="23"/>
    </location>
</feature>
<dbReference type="GeneID" id="92048751"/>
<keyword evidence="5" id="KW-0408">Iron</keyword>
<comment type="similarity">
    <text evidence="2">Belongs to the cytochrome P450 family.</text>
</comment>
<keyword evidence="10" id="KW-1185">Reference proteome</keyword>
<accession>A0ABR1VIV6</accession>
<evidence type="ECO:0000256" key="1">
    <source>
        <dbReference type="ARBA" id="ARBA00001971"/>
    </source>
</evidence>
<dbReference type="InterPro" id="IPR002403">
    <property type="entry name" value="Cyt_P450_E_grp-IV"/>
</dbReference>
<dbReference type="Gene3D" id="1.10.630.10">
    <property type="entry name" value="Cytochrome P450"/>
    <property type="match status" value="1"/>
</dbReference>
<dbReference type="PRINTS" id="PR00465">
    <property type="entry name" value="EP450IV"/>
</dbReference>
<evidence type="ECO:0000256" key="6">
    <source>
        <dbReference type="ARBA" id="ARBA00023033"/>
    </source>
</evidence>
<dbReference type="EMBL" id="JAQQWN010000008">
    <property type="protein sequence ID" value="KAK8071173.1"/>
    <property type="molecule type" value="Genomic_DNA"/>
</dbReference>
<keyword evidence="3" id="KW-0479">Metal-binding</keyword>
<name>A0ABR1VIV6_9PEZI</name>
<evidence type="ECO:0000256" key="5">
    <source>
        <dbReference type="ARBA" id="ARBA00023004"/>
    </source>
</evidence>
<evidence type="ECO:0000256" key="8">
    <source>
        <dbReference type="SAM" id="Phobius"/>
    </source>
</evidence>
<dbReference type="PANTHER" id="PTHR46206:SF7">
    <property type="entry name" value="P450, PUTATIVE (EUROFUNG)-RELATED"/>
    <property type="match status" value="1"/>
</dbReference>
<reference evidence="9 10" key="1">
    <citation type="submission" date="2023-01" db="EMBL/GenBank/DDBJ databases">
        <title>Analysis of 21 Apiospora genomes using comparative genomics revels a genus with tremendous synthesis potential of carbohydrate active enzymes and secondary metabolites.</title>
        <authorList>
            <person name="Sorensen T."/>
        </authorList>
    </citation>
    <scope>NUCLEOTIDE SEQUENCE [LARGE SCALE GENOMIC DNA]</scope>
    <source>
        <strain evidence="9 10">CBS 114990</strain>
    </source>
</reference>
<dbReference type="RefSeq" id="XP_066664981.1">
    <property type="nucleotide sequence ID" value="XM_066815691.1"/>
</dbReference>
<organism evidence="9 10">
    <name type="scientific">Apiospora hydei</name>
    <dbReference type="NCBI Taxonomy" id="1337664"/>
    <lineage>
        <taxon>Eukaryota</taxon>
        <taxon>Fungi</taxon>
        <taxon>Dikarya</taxon>
        <taxon>Ascomycota</taxon>
        <taxon>Pezizomycotina</taxon>
        <taxon>Sordariomycetes</taxon>
        <taxon>Xylariomycetidae</taxon>
        <taxon>Amphisphaeriales</taxon>
        <taxon>Apiosporaceae</taxon>
        <taxon>Apiospora</taxon>
    </lineage>
</organism>
<dbReference type="Pfam" id="PF00067">
    <property type="entry name" value="p450"/>
    <property type="match status" value="1"/>
</dbReference>
<dbReference type="SUPFAM" id="SSF48264">
    <property type="entry name" value="Cytochrome P450"/>
    <property type="match status" value="1"/>
</dbReference>
<feature type="compositionally biased region" description="Basic residues" evidence="7">
    <location>
        <begin position="1"/>
        <end position="10"/>
    </location>
</feature>
<dbReference type="PANTHER" id="PTHR46206">
    <property type="entry name" value="CYTOCHROME P450"/>
    <property type="match status" value="1"/>
</dbReference>
<keyword evidence="8" id="KW-0472">Membrane</keyword>